<dbReference type="HOGENOM" id="CLU_017869_1_2_1"/>
<name>A0A015JKZ5_RHIIW</name>
<evidence type="ECO:0000313" key="4">
    <source>
        <dbReference type="Proteomes" id="UP000022910"/>
    </source>
</evidence>
<comment type="caution">
    <text evidence="3">The sequence shown here is derived from an EMBL/GenBank/DDBJ whole genome shotgun (WGS) entry which is preliminary data.</text>
</comment>
<dbReference type="Proteomes" id="UP000022910">
    <property type="component" value="Unassembled WGS sequence"/>
</dbReference>
<evidence type="ECO:0000313" key="3">
    <source>
        <dbReference type="EMBL" id="EXX67875.1"/>
    </source>
</evidence>
<evidence type="ECO:0000256" key="1">
    <source>
        <dbReference type="SAM" id="MobiDB-lite"/>
    </source>
</evidence>
<sequence>MDTEDTPVPLQSVHNELTILPLPLPLSSNTFNNMSNAHENTFLVSVKKFHVMTKRRTGYNKIYEFRRSKSFFFELADPFSDTNNLHLYLHTNDYHMDSTPISYTSTSYLPNTKYQISKMLTHFFTLQKVLPRRIQQKYFDLIRRKLLERIDFIKSRASKRTLKNTITKTFFSFSYKRYRFHFGIYIPCEHAHTPGLFNLSTRCHSPSPFIMSLNRHACGTHQSEFSRKEINHHLKPVPDSDPGFINSKSSHADHVYDLWQHRWKNDMFSNRLGIRYKVGLVANSSNFIRKHSGAYIYRKHLSDFELNLSNNPATKRKQETRFKRHCRRVFKNINPTSRTIKEDKLAAGRRYRFLFYESQHIYSPIHHLKFKRFPKEKLLPDLNDYTFKIPHHALENSSITPIARSQASTSYRPSGANTIPHYLNAEEIAALGTFLEPLRQTPIYYGHNPVDPSKVDNYDSSAANAMGTTLKHYYRRALSTRQLTVWTEDYHMYMKQPSPPPMPSKKKQRNKWKKWMDKYQDYNDFISKPYAPRPYQSAAYHRDLFGSLSHTSDDTKSVEYRPNKRDTVSYPSASSQSHDHKRPRPANSYLSDSLFSSLNSN</sequence>
<evidence type="ECO:0000259" key="2">
    <source>
        <dbReference type="Pfam" id="PF26638"/>
    </source>
</evidence>
<feature type="domain" description="DUF8211" evidence="2">
    <location>
        <begin position="251"/>
        <end position="389"/>
    </location>
</feature>
<gene>
    <name evidence="3" type="ORF">RirG_110390</name>
</gene>
<dbReference type="EMBL" id="JEMT01017506">
    <property type="protein sequence ID" value="EXX67875.1"/>
    <property type="molecule type" value="Genomic_DNA"/>
</dbReference>
<proteinExistence type="predicted"/>
<dbReference type="Pfam" id="PF26638">
    <property type="entry name" value="DUF8211"/>
    <property type="match status" value="1"/>
</dbReference>
<dbReference type="AlphaFoldDB" id="A0A015JKZ5"/>
<organism evidence="3 4">
    <name type="scientific">Rhizophagus irregularis (strain DAOM 197198w)</name>
    <name type="common">Glomus intraradices</name>
    <dbReference type="NCBI Taxonomy" id="1432141"/>
    <lineage>
        <taxon>Eukaryota</taxon>
        <taxon>Fungi</taxon>
        <taxon>Fungi incertae sedis</taxon>
        <taxon>Mucoromycota</taxon>
        <taxon>Glomeromycotina</taxon>
        <taxon>Glomeromycetes</taxon>
        <taxon>Glomerales</taxon>
        <taxon>Glomeraceae</taxon>
        <taxon>Rhizophagus</taxon>
    </lineage>
</organism>
<accession>A0A015JKZ5</accession>
<feature type="compositionally biased region" description="Low complexity" evidence="1">
    <location>
        <begin position="587"/>
        <end position="601"/>
    </location>
</feature>
<dbReference type="InterPro" id="IPR058524">
    <property type="entry name" value="DUF8211"/>
</dbReference>
<reference evidence="3 4" key="1">
    <citation type="submission" date="2014-02" db="EMBL/GenBank/DDBJ databases">
        <title>Single nucleus genome sequencing reveals high similarity among nuclei of an endomycorrhizal fungus.</title>
        <authorList>
            <person name="Lin K."/>
            <person name="Geurts R."/>
            <person name="Zhang Z."/>
            <person name="Limpens E."/>
            <person name="Saunders D.G."/>
            <person name="Mu D."/>
            <person name="Pang E."/>
            <person name="Cao H."/>
            <person name="Cha H."/>
            <person name="Lin T."/>
            <person name="Zhou Q."/>
            <person name="Shang Y."/>
            <person name="Li Y."/>
            <person name="Ivanov S."/>
            <person name="Sharma T."/>
            <person name="Velzen R.V."/>
            <person name="Ruijter N.D."/>
            <person name="Aanen D.K."/>
            <person name="Win J."/>
            <person name="Kamoun S."/>
            <person name="Bisseling T."/>
            <person name="Huang S."/>
        </authorList>
    </citation>
    <scope>NUCLEOTIDE SEQUENCE [LARGE SCALE GENOMIC DNA]</scope>
    <source>
        <strain evidence="4">DAOM197198w</strain>
    </source>
</reference>
<protein>
    <recommendedName>
        <fullName evidence="2">DUF8211 domain-containing protein</fullName>
    </recommendedName>
</protein>
<feature type="compositionally biased region" description="Basic and acidic residues" evidence="1">
    <location>
        <begin position="551"/>
        <end position="567"/>
    </location>
</feature>
<keyword evidence="4" id="KW-1185">Reference proteome</keyword>
<feature type="region of interest" description="Disordered" evidence="1">
    <location>
        <begin position="551"/>
        <end position="601"/>
    </location>
</feature>